<evidence type="ECO:0000313" key="2">
    <source>
        <dbReference type="EMBL" id="JAP12475.1"/>
    </source>
</evidence>
<keyword evidence="1" id="KW-1133">Transmembrane helix</keyword>
<accession>A0A0V0GZ59</accession>
<sequence length="64" mass="7430">MLMRSIFFYFFFECLYVICLYPISAQTVIICKGCQLFGTISLIRLLHLTFASTYYLPDIISLCA</sequence>
<protein>
    <submittedName>
        <fullName evidence="2">Putative ovule protein</fullName>
    </submittedName>
</protein>
<feature type="transmembrane region" description="Helical" evidence="1">
    <location>
        <begin position="6"/>
        <end position="24"/>
    </location>
</feature>
<proteinExistence type="predicted"/>
<evidence type="ECO:0000256" key="1">
    <source>
        <dbReference type="SAM" id="Phobius"/>
    </source>
</evidence>
<feature type="non-terminal residue" evidence="2">
    <location>
        <position position="64"/>
    </location>
</feature>
<dbReference type="AlphaFoldDB" id="A0A0V0GZ59"/>
<keyword evidence="1" id="KW-0812">Transmembrane</keyword>
<reference evidence="2" key="1">
    <citation type="submission" date="2015-12" db="EMBL/GenBank/DDBJ databases">
        <title>Gene expression during late stages of embryo sac development: a critical building block for successful pollen-pistil interactions.</title>
        <authorList>
            <person name="Liu Y."/>
            <person name="Joly V."/>
            <person name="Sabar M."/>
            <person name="Matton D.P."/>
        </authorList>
    </citation>
    <scope>NUCLEOTIDE SEQUENCE</scope>
</reference>
<keyword evidence="1" id="KW-0472">Membrane</keyword>
<dbReference type="EMBL" id="GEDG01029547">
    <property type="protein sequence ID" value="JAP12475.1"/>
    <property type="molecule type" value="Transcribed_RNA"/>
</dbReference>
<name>A0A0V0GZ59_SOLCH</name>
<organism evidence="2">
    <name type="scientific">Solanum chacoense</name>
    <name type="common">Chaco potato</name>
    <dbReference type="NCBI Taxonomy" id="4108"/>
    <lineage>
        <taxon>Eukaryota</taxon>
        <taxon>Viridiplantae</taxon>
        <taxon>Streptophyta</taxon>
        <taxon>Embryophyta</taxon>
        <taxon>Tracheophyta</taxon>
        <taxon>Spermatophyta</taxon>
        <taxon>Magnoliopsida</taxon>
        <taxon>eudicotyledons</taxon>
        <taxon>Gunneridae</taxon>
        <taxon>Pentapetalae</taxon>
        <taxon>asterids</taxon>
        <taxon>lamiids</taxon>
        <taxon>Solanales</taxon>
        <taxon>Solanaceae</taxon>
        <taxon>Solanoideae</taxon>
        <taxon>Solaneae</taxon>
        <taxon>Solanum</taxon>
    </lineage>
</organism>